<organism evidence="1 2">
    <name type="scientific">Arctium lappa</name>
    <name type="common">Greater burdock</name>
    <name type="synonym">Lappa major</name>
    <dbReference type="NCBI Taxonomy" id="4217"/>
    <lineage>
        <taxon>Eukaryota</taxon>
        <taxon>Viridiplantae</taxon>
        <taxon>Streptophyta</taxon>
        <taxon>Embryophyta</taxon>
        <taxon>Tracheophyta</taxon>
        <taxon>Spermatophyta</taxon>
        <taxon>Magnoliopsida</taxon>
        <taxon>eudicotyledons</taxon>
        <taxon>Gunneridae</taxon>
        <taxon>Pentapetalae</taxon>
        <taxon>asterids</taxon>
        <taxon>campanulids</taxon>
        <taxon>Asterales</taxon>
        <taxon>Asteraceae</taxon>
        <taxon>Carduoideae</taxon>
        <taxon>Cardueae</taxon>
        <taxon>Arctiinae</taxon>
        <taxon>Arctium</taxon>
    </lineage>
</organism>
<keyword evidence="2" id="KW-1185">Reference proteome</keyword>
<gene>
    <name evidence="1" type="ORF">L6452_42401</name>
</gene>
<reference evidence="1 2" key="2">
    <citation type="journal article" date="2022" name="Mol. Ecol. Resour.">
        <title>The genomes of chicory, endive, great burdock and yacon provide insights into Asteraceae paleo-polyploidization history and plant inulin production.</title>
        <authorList>
            <person name="Fan W."/>
            <person name="Wang S."/>
            <person name="Wang H."/>
            <person name="Wang A."/>
            <person name="Jiang F."/>
            <person name="Liu H."/>
            <person name="Zhao H."/>
            <person name="Xu D."/>
            <person name="Zhang Y."/>
        </authorList>
    </citation>
    <scope>NUCLEOTIDE SEQUENCE [LARGE SCALE GENOMIC DNA]</scope>
    <source>
        <strain evidence="2">cv. Niubang</strain>
    </source>
</reference>
<comment type="caution">
    <text evidence="1">The sequence shown here is derived from an EMBL/GenBank/DDBJ whole genome shotgun (WGS) entry which is preliminary data.</text>
</comment>
<protein>
    <submittedName>
        <fullName evidence="1">Uncharacterized protein</fullName>
    </submittedName>
</protein>
<dbReference type="EMBL" id="CM042063">
    <property type="protein sequence ID" value="KAI3667346.1"/>
    <property type="molecule type" value="Genomic_DNA"/>
</dbReference>
<evidence type="ECO:0000313" key="2">
    <source>
        <dbReference type="Proteomes" id="UP001055879"/>
    </source>
</evidence>
<reference evidence="2" key="1">
    <citation type="journal article" date="2022" name="Mol. Ecol. Resour.">
        <title>The genomes of chicory, endive, great burdock and yacon provide insights into Asteraceae palaeo-polyploidization history and plant inulin production.</title>
        <authorList>
            <person name="Fan W."/>
            <person name="Wang S."/>
            <person name="Wang H."/>
            <person name="Wang A."/>
            <person name="Jiang F."/>
            <person name="Liu H."/>
            <person name="Zhao H."/>
            <person name="Xu D."/>
            <person name="Zhang Y."/>
        </authorList>
    </citation>
    <scope>NUCLEOTIDE SEQUENCE [LARGE SCALE GENOMIC DNA]</scope>
    <source>
        <strain evidence="2">cv. Niubang</strain>
    </source>
</reference>
<evidence type="ECO:0000313" key="1">
    <source>
        <dbReference type="EMBL" id="KAI3667346.1"/>
    </source>
</evidence>
<sequence length="86" mass="9457">MGAEAASTPASTEEDSAGVEVGQLLPSTPSFDRHTYRAPLSVTRTRERQVAVEQEHVDIPEDADDDDVDDVDYGPEEERTQQPIDD</sequence>
<dbReference type="Proteomes" id="UP001055879">
    <property type="component" value="Linkage Group LG17"/>
</dbReference>
<proteinExistence type="predicted"/>
<name>A0ACB8XI37_ARCLA</name>
<accession>A0ACB8XI37</accession>